<feature type="domain" description="Beta/gamma crystallin 'Greek key'" evidence="5">
    <location>
        <begin position="130"/>
        <end position="172"/>
    </location>
</feature>
<dbReference type="FunFam" id="2.60.20.10:FF:000001">
    <property type="entry name" value="Crystallin gamma S"/>
    <property type="match status" value="1"/>
</dbReference>
<dbReference type="SMART" id="SM00247">
    <property type="entry name" value="XTALbg"/>
    <property type="match status" value="2"/>
</dbReference>
<dbReference type="GeneTree" id="ENSGT00940000163148"/>
<feature type="domain" description="Beta/gamma crystallin 'Greek key'" evidence="5">
    <location>
        <begin position="3"/>
        <end position="41"/>
    </location>
</feature>
<dbReference type="InterPro" id="IPR001064">
    <property type="entry name" value="Beta/gamma_crystallin"/>
</dbReference>
<keyword evidence="3" id="KW-0273">Eye lens protein</keyword>
<dbReference type="Pfam" id="PF00030">
    <property type="entry name" value="Crystall"/>
    <property type="match status" value="2"/>
</dbReference>
<reference evidence="6" key="1">
    <citation type="submission" date="2019-06" db="EMBL/GenBank/DDBJ databases">
        <authorList>
            <consortium name="Wellcome Sanger Institute Data Sharing"/>
        </authorList>
    </citation>
    <scope>NUCLEOTIDE SEQUENCE [LARGE SCALE GENOMIC DNA]</scope>
</reference>
<gene>
    <name evidence="6" type="primary">LOC115370510</name>
</gene>
<evidence type="ECO:0000313" key="6">
    <source>
        <dbReference type="Ensembl" id="ENSMMDP00005009824.1"/>
    </source>
</evidence>
<evidence type="ECO:0000256" key="2">
    <source>
        <dbReference type="ARBA" id="ARBA00009646"/>
    </source>
</evidence>
<dbReference type="PANTHER" id="PTHR11818:SF119">
    <property type="entry name" value="GAMMA-CRYSTALLIN D"/>
    <property type="match status" value="1"/>
</dbReference>
<feature type="domain" description="Beta/gamma crystallin 'Greek key'" evidence="5">
    <location>
        <begin position="89"/>
        <end position="129"/>
    </location>
</feature>
<dbReference type="FunFam" id="2.60.20.10:FF:000003">
    <property type="entry name" value="Crystallin gamma S"/>
    <property type="match status" value="1"/>
</dbReference>
<dbReference type="OrthoDB" id="8407241at2759"/>
<keyword evidence="4" id="KW-0677">Repeat</keyword>
<sequence>MNGKIIFFEERNFQGRSYECSDDCSEISSHLSQCNSCKVESGVFIVYDQPNYMGQQYLLRRGEYPEYQRMGLSDCIRSCRIVPVHRGPFKMRIYERENFGGQMHELVEDCESIQDRYRMCDIQSCNVMDGYWLMFEQPFFRGRMLYLSPGEYRNLRELASEDVRFNSIRRITESF</sequence>
<dbReference type="PRINTS" id="PR01367">
    <property type="entry name" value="BGCRYSTALLIN"/>
</dbReference>
<dbReference type="Proteomes" id="UP000472263">
    <property type="component" value="Chromosome 2"/>
</dbReference>
<dbReference type="Ensembl" id="ENSMMDT00005010130.1">
    <property type="protein sequence ID" value="ENSMMDP00005009824.1"/>
    <property type="gene ID" value="ENSMMDG00005005365.1"/>
</dbReference>
<dbReference type="RefSeq" id="XP_029923399.1">
    <property type="nucleotide sequence ID" value="XM_030067539.1"/>
</dbReference>
<name>A0A667XB89_9TELE</name>
<reference evidence="6" key="3">
    <citation type="submission" date="2025-09" db="UniProtKB">
        <authorList>
            <consortium name="Ensembl"/>
        </authorList>
    </citation>
    <scope>IDENTIFICATION</scope>
</reference>
<protein>
    <submittedName>
        <fullName evidence="6">Gamma-crystallin M3-like</fullName>
    </submittedName>
</protein>
<dbReference type="GeneID" id="115370510"/>
<dbReference type="GO" id="GO:0005212">
    <property type="term" value="F:structural constituent of eye lens"/>
    <property type="evidence" value="ECO:0007669"/>
    <property type="project" value="UniProtKB-KW"/>
</dbReference>
<dbReference type="InterPro" id="IPR011024">
    <property type="entry name" value="G_crystallin-like"/>
</dbReference>
<accession>A0A667XB89</accession>
<dbReference type="PANTHER" id="PTHR11818">
    <property type="entry name" value="BETA/GAMMA CRYSTALLIN"/>
    <property type="match status" value="1"/>
</dbReference>
<dbReference type="PROSITE" id="PS50915">
    <property type="entry name" value="CRYSTALLIN_BETA_GAMMA"/>
    <property type="match status" value="4"/>
</dbReference>
<dbReference type="GO" id="GO:0002088">
    <property type="term" value="P:lens development in camera-type eye"/>
    <property type="evidence" value="ECO:0007669"/>
    <property type="project" value="TreeGrafter"/>
</dbReference>
<keyword evidence="7" id="KW-1185">Reference proteome</keyword>
<comment type="similarity">
    <text evidence="2">Belongs to the beta/gamma-crystallin family.</text>
</comment>
<dbReference type="InterPro" id="IPR050252">
    <property type="entry name" value="Beta/Gamma-Crystallin"/>
</dbReference>
<reference evidence="6" key="2">
    <citation type="submission" date="2025-08" db="UniProtKB">
        <authorList>
            <consortium name="Ensembl"/>
        </authorList>
    </citation>
    <scope>IDENTIFICATION</scope>
</reference>
<feature type="domain" description="Beta/gamma crystallin 'Greek key'" evidence="5">
    <location>
        <begin position="42"/>
        <end position="83"/>
    </location>
</feature>
<organism evidence="6 7">
    <name type="scientific">Myripristis murdjan</name>
    <name type="common">pinecone soldierfish</name>
    <dbReference type="NCBI Taxonomy" id="586833"/>
    <lineage>
        <taxon>Eukaryota</taxon>
        <taxon>Metazoa</taxon>
        <taxon>Chordata</taxon>
        <taxon>Craniata</taxon>
        <taxon>Vertebrata</taxon>
        <taxon>Euteleostomi</taxon>
        <taxon>Actinopterygii</taxon>
        <taxon>Neopterygii</taxon>
        <taxon>Teleostei</taxon>
        <taxon>Neoteleostei</taxon>
        <taxon>Acanthomorphata</taxon>
        <taxon>Holocentriformes</taxon>
        <taxon>Holocentridae</taxon>
        <taxon>Myripristis</taxon>
    </lineage>
</organism>
<evidence type="ECO:0000259" key="5">
    <source>
        <dbReference type="PROSITE" id="PS50915"/>
    </source>
</evidence>
<comment type="function">
    <text evidence="1">Crystallins are the dominant structural components of the vertebrate eye lens.</text>
</comment>
<evidence type="ECO:0000256" key="4">
    <source>
        <dbReference type="ARBA" id="ARBA00022737"/>
    </source>
</evidence>
<evidence type="ECO:0000256" key="1">
    <source>
        <dbReference type="ARBA" id="ARBA00003689"/>
    </source>
</evidence>
<dbReference type="SUPFAM" id="SSF49695">
    <property type="entry name" value="gamma-Crystallin-like"/>
    <property type="match status" value="1"/>
</dbReference>
<dbReference type="GO" id="GO:0007601">
    <property type="term" value="P:visual perception"/>
    <property type="evidence" value="ECO:0007669"/>
    <property type="project" value="TreeGrafter"/>
</dbReference>
<proteinExistence type="inferred from homology"/>
<evidence type="ECO:0000313" key="7">
    <source>
        <dbReference type="Proteomes" id="UP000472263"/>
    </source>
</evidence>
<dbReference type="InParanoid" id="A0A667XB89"/>
<dbReference type="AlphaFoldDB" id="A0A667XB89"/>
<dbReference type="Gene3D" id="2.60.20.10">
    <property type="entry name" value="Crystallins"/>
    <property type="match status" value="2"/>
</dbReference>
<evidence type="ECO:0000256" key="3">
    <source>
        <dbReference type="ARBA" id="ARBA00022613"/>
    </source>
</evidence>